<organism evidence="4 5">
    <name type="scientific">Puniceicoccus vermicola</name>
    <dbReference type="NCBI Taxonomy" id="388746"/>
    <lineage>
        <taxon>Bacteria</taxon>
        <taxon>Pseudomonadati</taxon>
        <taxon>Verrucomicrobiota</taxon>
        <taxon>Opitutia</taxon>
        <taxon>Puniceicoccales</taxon>
        <taxon>Puniceicoccaceae</taxon>
        <taxon>Puniceicoccus</taxon>
    </lineage>
</organism>
<evidence type="ECO:0000313" key="5">
    <source>
        <dbReference type="Proteomes" id="UP000525652"/>
    </source>
</evidence>
<proteinExistence type="predicted"/>
<accession>A0A7X1E499</accession>
<protein>
    <recommendedName>
        <fullName evidence="2">Single-stranded DNA-binding protein</fullName>
    </recommendedName>
</protein>
<dbReference type="InterPro" id="IPR011344">
    <property type="entry name" value="ssDNA-bd"/>
</dbReference>
<evidence type="ECO:0000256" key="2">
    <source>
        <dbReference type="PIRNR" id="PIRNR002070"/>
    </source>
</evidence>
<dbReference type="InterPro" id="IPR000424">
    <property type="entry name" value="Primosome_PriB/ssb"/>
</dbReference>
<evidence type="ECO:0000313" key="4">
    <source>
        <dbReference type="EMBL" id="MBC2601911.1"/>
    </source>
</evidence>
<dbReference type="SUPFAM" id="SSF50249">
    <property type="entry name" value="Nucleic acid-binding proteins"/>
    <property type="match status" value="1"/>
</dbReference>
<dbReference type="InterPro" id="IPR012340">
    <property type="entry name" value="NA-bd_OB-fold"/>
</dbReference>
<sequence length="116" mass="12995">MNQTVISGNLTANIEVKEVGEKHLSKFTVACNQGDATVFLPVEAWNQKHLPEYLRKGSRVLLAGALRQDQWETKSGERRSRLVLRAQQVDFLDPPRGRAKMENAPRRVGQGSRNAA</sequence>
<evidence type="ECO:0000256" key="1">
    <source>
        <dbReference type="ARBA" id="ARBA00023125"/>
    </source>
</evidence>
<dbReference type="PIRSF" id="PIRSF002070">
    <property type="entry name" value="SSB"/>
    <property type="match status" value="1"/>
</dbReference>
<dbReference type="GO" id="GO:0003697">
    <property type="term" value="F:single-stranded DNA binding"/>
    <property type="evidence" value="ECO:0007669"/>
    <property type="project" value="InterPro"/>
</dbReference>
<evidence type="ECO:0000256" key="3">
    <source>
        <dbReference type="SAM" id="MobiDB-lite"/>
    </source>
</evidence>
<dbReference type="Proteomes" id="UP000525652">
    <property type="component" value="Unassembled WGS sequence"/>
</dbReference>
<gene>
    <name evidence="4" type="ORF">H5P30_08975</name>
</gene>
<dbReference type="PROSITE" id="PS50935">
    <property type="entry name" value="SSB"/>
    <property type="match status" value="1"/>
</dbReference>
<keyword evidence="5" id="KW-1185">Reference proteome</keyword>
<dbReference type="Gene3D" id="2.40.50.140">
    <property type="entry name" value="Nucleic acid-binding proteins"/>
    <property type="match status" value="1"/>
</dbReference>
<dbReference type="Pfam" id="PF00436">
    <property type="entry name" value="SSB"/>
    <property type="match status" value="1"/>
</dbReference>
<feature type="compositionally biased region" description="Basic and acidic residues" evidence="3">
    <location>
        <begin position="94"/>
        <end position="105"/>
    </location>
</feature>
<dbReference type="EMBL" id="JACHVA010000080">
    <property type="protein sequence ID" value="MBC2601911.1"/>
    <property type="molecule type" value="Genomic_DNA"/>
</dbReference>
<dbReference type="GO" id="GO:0006260">
    <property type="term" value="P:DNA replication"/>
    <property type="evidence" value="ECO:0007669"/>
    <property type="project" value="InterPro"/>
</dbReference>
<reference evidence="4 5" key="1">
    <citation type="submission" date="2020-07" db="EMBL/GenBank/DDBJ databases">
        <authorList>
            <person name="Feng X."/>
        </authorList>
    </citation>
    <scope>NUCLEOTIDE SEQUENCE [LARGE SCALE GENOMIC DNA]</scope>
    <source>
        <strain evidence="4 5">JCM14086</strain>
    </source>
</reference>
<dbReference type="CDD" id="cd04496">
    <property type="entry name" value="SSB_OBF"/>
    <property type="match status" value="1"/>
</dbReference>
<dbReference type="RefSeq" id="WP_185692612.1">
    <property type="nucleotide sequence ID" value="NZ_JACHVA010000080.1"/>
</dbReference>
<name>A0A7X1E499_9BACT</name>
<feature type="region of interest" description="Disordered" evidence="3">
    <location>
        <begin position="94"/>
        <end position="116"/>
    </location>
</feature>
<keyword evidence="1 2" id="KW-0238">DNA-binding</keyword>
<comment type="caution">
    <text evidence="4">The sequence shown here is derived from an EMBL/GenBank/DDBJ whole genome shotgun (WGS) entry which is preliminary data.</text>
</comment>
<dbReference type="AlphaFoldDB" id="A0A7X1E499"/>